<sequence>MRAPRFLTWLTDLLTSDLPDGVTLVSWTDAGVTGEAGMEHTTGVVLRAPDGGAAYLQIVHGGGRYDGEEKIVEGNPPAPVAPVSLVVQPGGQLRMVDVEAWITAAIVNSQSRELATVERYSTREKSGAHPFGFNITWHSGASTHAHLLYTLRPGERRGADTRYRVLETV</sequence>
<proteinExistence type="predicted"/>
<dbReference type="EMBL" id="JAKGSG010000053">
    <property type="protein sequence ID" value="MCF4122996.1"/>
    <property type="molecule type" value="Genomic_DNA"/>
</dbReference>
<protein>
    <submittedName>
        <fullName evidence="1">Uncharacterized protein</fullName>
    </submittedName>
</protein>
<dbReference type="AlphaFoldDB" id="A0AA41QH44"/>
<keyword evidence="2" id="KW-1185">Reference proteome</keyword>
<evidence type="ECO:0000313" key="2">
    <source>
        <dbReference type="Proteomes" id="UP001165405"/>
    </source>
</evidence>
<evidence type="ECO:0000313" key="1">
    <source>
        <dbReference type="EMBL" id="MCF4122996.1"/>
    </source>
</evidence>
<comment type="caution">
    <text evidence="1">The sequence shown here is derived from an EMBL/GenBank/DDBJ whole genome shotgun (WGS) entry which is preliminary data.</text>
</comment>
<dbReference type="Proteomes" id="UP001165405">
    <property type="component" value="Unassembled WGS sequence"/>
</dbReference>
<gene>
    <name evidence="1" type="ORF">L1785_18635</name>
</gene>
<name>A0AA41QH44_9MICO</name>
<accession>A0AA41QH44</accession>
<organism evidence="1 2">
    <name type="scientific">Antribacter soli</name>
    <dbReference type="NCBI Taxonomy" id="2910976"/>
    <lineage>
        <taxon>Bacteria</taxon>
        <taxon>Bacillati</taxon>
        <taxon>Actinomycetota</taxon>
        <taxon>Actinomycetes</taxon>
        <taxon>Micrococcales</taxon>
        <taxon>Promicromonosporaceae</taxon>
        <taxon>Antribacter</taxon>
    </lineage>
</organism>
<dbReference type="RefSeq" id="WP_236090801.1">
    <property type="nucleotide sequence ID" value="NZ_JAKGSG010000053.1"/>
</dbReference>
<reference evidence="1" key="1">
    <citation type="submission" date="2022-01" db="EMBL/GenBank/DDBJ databases">
        <title>Antribacter sp. nov., isolated from Guizhou of China.</title>
        <authorList>
            <person name="Chengliang C."/>
            <person name="Ya Z."/>
        </authorList>
    </citation>
    <scope>NUCLEOTIDE SEQUENCE</scope>
    <source>
        <strain evidence="1">KLBMP 9083</strain>
    </source>
</reference>